<evidence type="ECO:0000256" key="1">
    <source>
        <dbReference type="SAM" id="Phobius"/>
    </source>
</evidence>
<protein>
    <submittedName>
        <fullName evidence="2">QueT transporter family protein</fullName>
    </submittedName>
</protein>
<gene>
    <name evidence="2" type="ORF">BUZ57_03155</name>
</gene>
<feature type="transmembrane region" description="Helical" evidence="1">
    <location>
        <begin position="95"/>
        <end position="116"/>
    </location>
</feature>
<evidence type="ECO:0000313" key="3">
    <source>
        <dbReference type="Proteomes" id="UP000285625"/>
    </source>
</evidence>
<keyword evidence="1" id="KW-1133">Transmembrane helix</keyword>
<name>A0A418JL51_STAHY</name>
<dbReference type="Proteomes" id="UP000285625">
    <property type="component" value="Unassembled WGS sequence"/>
</dbReference>
<dbReference type="AlphaFoldDB" id="A0A418JL51"/>
<reference evidence="2 3" key="1">
    <citation type="journal article" date="2016" name="Front. Microbiol.">
        <title>Comprehensive Phylogenetic Analysis of Bovine Non-aureus Staphylococci Species Based on Whole-Genome Sequencing.</title>
        <authorList>
            <person name="Naushad S."/>
            <person name="Barkema H.W."/>
            <person name="Luby C."/>
            <person name="Condas L.A."/>
            <person name="Nobrega D.B."/>
            <person name="Carson D.A."/>
            <person name="De Buck J."/>
        </authorList>
    </citation>
    <scope>NUCLEOTIDE SEQUENCE [LARGE SCALE GENOMIC DNA]</scope>
    <source>
        <strain evidence="2 3">SNUC 5959</strain>
    </source>
</reference>
<evidence type="ECO:0000313" key="2">
    <source>
        <dbReference type="EMBL" id="RIO46999.1"/>
    </source>
</evidence>
<sequence length="157" mass="16840">MTTKFMTQISAIAALLTVCALFKLPALLPGLEFQLSAPVSLLILAFFGIKRYFIGGLISSVILFIIGVFNPLHLCVSIIFRLVAIGVVYGLGVSLRTLCLAGCVGTLVSRVIFATFLHLPPIVLVAHALPGICFTLVVVSLLYPTLSRRPVIQALCK</sequence>
<dbReference type="EMBL" id="QXVO01000006">
    <property type="protein sequence ID" value="RIO46999.1"/>
    <property type="molecule type" value="Genomic_DNA"/>
</dbReference>
<feature type="transmembrane region" description="Helical" evidence="1">
    <location>
        <begin position="54"/>
        <end position="83"/>
    </location>
</feature>
<feature type="transmembrane region" description="Helical" evidence="1">
    <location>
        <begin position="122"/>
        <end position="143"/>
    </location>
</feature>
<dbReference type="RefSeq" id="WP_119635180.1">
    <property type="nucleotide sequence ID" value="NZ_QXVO01000006.1"/>
</dbReference>
<proteinExistence type="predicted"/>
<accession>A0A418JL51</accession>
<comment type="caution">
    <text evidence="2">The sequence shown here is derived from an EMBL/GenBank/DDBJ whole genome shotgun (WGS) entry which is preliminary data.</text>
</comment>
<keyword evidence="1" id="KW-0812">Transmembrane</keyword>
<keyword evidence="1" id="KW-0472">Membrane</keyword>
<organism evidence="2 3">
    <name type="scientific">Staphylococcus hyicus</name>
    <dbReference type="NCBI Taxonomy" id="1284"/>
    <lineage>
        <taxon>Bacteria</taxon>
        <taxon>Bacillati</taxon>
        <taxon>Bacillota</taxon>
        <taxon>Bacilli</taxon>
        <taxon>Bacillales</taxon>
        <taxon>Staphylococcaceae</taxon>
        <taxon>Staphylococcus</taxon>
    </lineage>
</organism>